<feature type="domain" description="Aminoglycoside phosphotransferase" evidence="1">
    <location>
        <begin position="67"/>
        <end position="258"/>
    </location>
</feature>
<keyword evidence="3" id="KW-1185">Reference proteome</keyword>
<dbReference type="InterPro" id="IPR002575">
    <property type="entry name" value="Aminoglycoside_PTrfase"/>
</dbReference>
<dbReference type="SUPFAM" id="SSF56112">
    <property type="entry name" value="Protein kinase-like (PK-like)"/>
    <property type="match status" value="1"/>
</dbReference>
<evidence type="ECO:0000313" key="3">
    <source>
        <dbReference type="Proteomes" id="UP000612808"/>
    </source>
</evidence>
<sequence>MRGLVAERFGTDRRVTRLDRLTGGSKKGVYRLALDDGTTAVLYRWSPAENFWPAPPPTVPDDPFTDASGADLFAASHAALTAAGVRVPRLLLLDRTRRHVDADVALVEDAGGRTLEAVVADEPDAVALARFRDELRRMRCATSDSWGRVGDLAAGTAPQARRTEDVVADRASVHLAAAAERDGRIAAAADRIAAHLRGLRAAVRPRRRFSLVHGELGPDHVLVTAAGEPVLIDIEGLAYFDAEWEHAWLAMRFGDAYRVLRPDGLDPARLALFEYAQALSLVEGPLRIAATDFPDRQWMLDLAEHHIGRALAAL</sequence>
<dbReference type="Proteomes" id="UP000612808">
    <property type="component" value="Unassembled WGS sequence"/>
</dbReference>
<dbReference type="Gene3D" id="3.30.200.150">
    <property type="match status" value="1"/>
</dbReference>
<gene>
    <name evidence="2" type="ORF">Aru02nite_23150</name>
</gene>
<dbReference type="AlphaFoldDB" id="A0A8J3IWT1"/>
<name>A0A8J3IWT1_9ACTN</name>
<dbReference type="Pfam" id="PF01636">
    <property type="entry name" value="APH"/>
    <property type="match status" value="1"/>
</dbReference>
<dbReference type="InterPro" id="IPR011009">
    <property type="entry name" value="Kinase-like_dom_sf"/>
</dbReference>
<evidence type="ECO:0000313" key="2">
    <source>
        <dbReference type="EMBL" id="GID11426.1"/>
    </source>
</evidence>
<accession>A0A8J3IWT1</accession>
<evidence type="ECO:0000259" key="1">
    <source>
        <dbReference type="Pfam" id="PF01636"/>
    </source>
</evidence>
<protein>
    <submittedName>
        <fullName evidence="2">Aminoglycoside phosphotransferase</fullName>
    </submittedName>
</protein>
<dbReference type="Gene3D" id="3.90.1200.10">
    <property type="match status" value="1"/>
</dbReference>
<reference evidence="2" key="1">
    <citation type="submission" date="2021-01" db="EMBL/GenBank/DDBJ databases">
        <title>Whole genome shotgun sequence of Actinocatenispora rupis NBRC 107355.</title>
        <authorList>
            <person name="Komaki H."/>
            <person name="Tamura T."/>
        </authorList>
    </citation>
    <scope>NUCLEOTIDE SEQUENCE</scope>
    <source>
        <strain evidence="2">NBRC 107355</strain>
    </source>
</reference>
<comment type="caution">
    <text evidence="2">The sequence shown here is derived from an EMBL/GenBank/DDBJ whole genome shotgun (WGS) entry which is preliminary data.</text>
</comment>
<dbReference type="EMBL" id="BOMB01000012">
    <property type="protein sequence ID" value="GID11426.1"/>
    <property type="molecule type" value="Genomic_DNA"/>
</dbReference>
<organism evidence="2 3">
    <name type="scientific">Actinocatenispora rupis</name>
    <dbReference type="NCBI Taxonomy" id="519421"/>
    <lineage>
        <taxon>Bacteria</taxon>
        <taxon>Bacillati</taxon>
        <taxon>Actinomycetota</taxon>
        <taxon>Actinomycetes</taxon>
        <taxon>Micromonosporales</taxon>
        <taxon>Micromonosporaceae</taxon>
        <taxon>Actinocatenispora</taxon>
    </lineage>
</organism>
<proteinExistence type="predicted"/>